<name>A0ABN1YNV8_9MICO</name>
<organism evidence="1 2">
    <name type="scientific">Agrococcus citreus</name>
    <dbReference type="NCBI Taxonomy" id="84643"/>
    <lineage>
        <taxon>Bacteria</taxon>
        <taxon>Bacillati</taxon>
        <taxon>Actinomycetota</taxon>
        <taxon>Actinomycetes</taxon>
        <taxon>Micrococcales</taxon>
        <taxon>Microbacteriaceae</taxon>
        <taxon>Agrococcus</taxon>
    </lineage>
</organism>
<evidence type="ECO:0008006" key="3">
    <source>
        <dbReference type="Google" id="ProtNLM"/>
    </source>
</evidence>
<dbReference type="EMBL" id="BAAAKK010000001">
    <property type="protein sequence ID" value="GAA1419053.1"/>
    <property type="molecule type" value="Genomic_DNA"/>
</dbReference>
<reference evidence="1 2" key="1">
    <citation type="journal article" date="2019" name="Int. J. Syst. Evol. Microbiol.">
        <title>The Global Catalogue of Microorganisms (GCM) 10K type strain sequencing project: providing services to taxonomists for standard genome sequencing and annotation.</title>
        <authorList>
            <consortium name="The Broad Institute Genomics Platform"/>
            <consortium name="The Broad Institute Genome Sequencing Center for Infectious Disease"/>
            <person name="Wu L."/>
            <person name="Ma J."/>
        </authorList>
    </citation>
    <scope>NUCLEOTIDE SEQUENCE [LARGE SCALE GENOMIC DNA]</scope>
    <source>
        <strain evidence="1 2">JCM 12398</strain>
    </source>
</reference>
<gene>
    <name evidence="1" type="ORF">GCM10009640_06090</name>
</gene>
<accession>A0ABN1YNV8</accession>
<proteinExistence type="predicted"/>
<evidence type="ECO:0000313" key="2">
    <source>
        <dbReference type="Proteomes" id="UP001501266"/>
    </source>
</evidence>
<comment type="caution">
    <text evidence="1">The sequence shown here is derived from an EMBL/GenBank/DDBJ whole genome shotgun (WGS) entry which is preliminary data.</text>
</comment>
<evidence type="ECO:0000313" key="1">
    <source>
        <dbReference type="EMBL" id="GAA1419053.1"/>
    </source>
</evidence>
<protein>
    <recommendedName>
        <fullName evidence="3">Glutaminase</fullName>
    </recommendedName>
</protein>
<sequence length="179" mass="19156">MADDPRASPHPDDAAAIERARATLRAVAERLAAAGARDEALAEHVVPKPILGIPRRPTMRRLGRAWRMGALLLGADGSVWRTGVSTRVAEPGRPQHHTASVEQRRAYRAAAIQGGFPMGETVNHGIAPIAIDESLVGSAGPLVVRDGQAWVRWGSDAPVPLERYLDDLADLLLHPPEGT</sequence>
<keyword evidence="2" id="KW-1185">Reference proteome</keyword>
<dbReference type="RefSeq" id="WP_343917193.1">
    <property type="nucleotide sequence ID" value="NZ_BAAAKK010000001.1"/>
</dbReference>
<dbReference type="Proteomes" id="UP001501266">
    <property type="component" value="Unassembled WGS sequence"/>
</dbReference>